<dbReference type="InterPro" id="IPR018490">
    <property type="entry name" value="cNMP-bd_dom_sf"/>
</dbReference>
<gene>
    <name evidence="9" type="ORF">ACHAWU_005651</name>
</gene>
<dbReference type="Proteomes" id="UP001530293">
    <property type="component" value="Unassembled WGS sequence"/>
</dbReference>
<dbReference type="InterPro" id="IPR050503">
    <property type="entry name" value="cAMP-dep_PK_reg_su-like"/>
</dbReference>
<dbReference type="CDD" id="cd00038">
    <property type="entry name" value="CAP_ED"/>
    <property type="match status" value="2"/>
</dbReference>
<keyword evidence="1" id="KW-0723">Serine/threonine-protein kinase</keyword>
<evidence type="ECO:0000256" key="2">
    <source>
        <dbReference type="ARBA" id="ARBA00022679"/>
    </source>
</evidence>
<feature type="domain" description="Cyclic nucleotide-binding" evidence="7">
    <location>
        <begin position="256"/>
        <end position="388"/>
    </location>
</feature>
<evidence type="ECO:0008006" key="11">
    <source>
        <dbReference type="Google" id="ProtNLM"/>
    </source>
</evidence>
<name>A0ABD3LXL6_9STRA</name>
<feature type="compositionally biased region" description="Low complexity" evidence="6">
    <location>
        <begin position="112"/>
        <end position="149"/>
    </location>
</feature>
<reference evidence="9 10" key="1">
    <citation type="submission" date="2024-10" db="EMBL/GenBank/DDBJ databases">
        <title>Updated reference genomes for cyclostephanoid diatoms.</title>
        <authorList>
            <person name="Roberts W.R."/>
            <person name="Alverson A.J."/>
        </authorList>
    </citation>
    <scope>NUCLEOTIDE SEQUENCE [LARGE SCALE GENOMIC DNA]</scope>
    <source>
        <strain evidence="9 10">AJA232-27</strain>
    </source>
</reference>
<evidence type="ECO:0000313" key="9">
    <source>
        <dbReference type="EMBL" id="KAL3756147.1"/>
    </source>
</evidence>
<dbReference type="PANTHER" id="PTHR11635:SF152">
    <property type="entry name" value="CAMP-DEPENDENT PROTEIN KINASE TYPE I REGULATORY SUBUNIT-RELATED"/>
    <property type="match status" value="1"/>
</dbReference>
<evidence type="ECO:0000256" key="6">
    <source>
        <dbReference type="SAM" id="MobiDB-lite"/>
    </source>
</evidence>
<dbReference type="GO" id="GO:0005524">
    <property type="term" value="F:ATP binding"/>
    <property type="evidence" value="ECO:0007669"/>
    <property type="project" value="UniProtKB-KW"/>
</dbReference>
<dbReference type="PROSITE" id="PS51285">
    <property type="entry name" value="AGC_KINASE_CTER"/>
    <property type="match status" value="1"/>
</dbReference>
<keyword evidence="2" id="KW-0808">Transferase</keyword>
<dbReference type="InterPro" id="IPR011009">
    <property type="entry name" value="Kinase-like_dom_sf"/>
</dbReference>
<feature type="domain" description="AGC-kinase C-terminal" evidence="8">
    <location>
        <begin position="531"/>
        <end position="573"/>
    </location>
</feature>
<feature type="compositionally biased region" description="Low complexity" evidence="6">
    <location>
        <begin position="10"/>
        <end position="35"/>
    </location>
</feature>
<dbReference type="InterPro" id="IPR018488">
    <property type="entry name" value="cNMP-bd_CS"/>
</dbReference>
<feature type="compositionally biased region" description="Gly residues" evidence="6">
    <location>
        <begin position="59"/>
        <end position="68"/>
    </location>
</feature>
<dbReference type="Pfam" id="PF00027">
    <property type="entry name" value="cNMP_binding"/>
    <property type="match status" value="2"/>
</dbReference>
<evidence type="ECO:0000256" key="5">
    <source>
        <dbReference type="ARBA" id="ARBA00022840"/>
    </source>
</evidence>
<dbReference type="AlphaFoldDB" id="A0ABD3LXL6"/>
<dbReference type="InterPro" id="IPR000595">
    <property type="entry name" value="cNMP-bd_dom"/>
</dbReference>
<dbReference type="PROSITE" id="PS51257">
    <property type="entry name" value="PROKAR_LIPOPROTEIN"/>
    <property type="match status" value="1"/>
</dbReference>
<evidence type="ECO:0000256" key="4">
    <source>
        <dbReference type="ARBA" id="ARBA00022777"/>
    </source>
</evidence>
<keyword evidence="5" id="KW-0067">ATP-binding</keyword>
<dbReference type="GO" id="GO:0004674">
    <property type="term" value="F:protein serine/threonine kinase activity"/>
    <property type="evidence" value="ECO:0007669"/>
    <property type="project" value="UniProtKB-KW"/>
</dbReference>
<dbReference type="Gene3D" id="2.60.120.10">
    <property type="entry name" value="Jelly Rolls"/>
    <property type="match status" value="2"/>
</dbReference>
<dbReference type="PANTHER" id="PTHR11635">
    <property type="entry name" value="CAMP-DEPENDENT PROTEIN KINASE REGULATORY CHAIN"/>
    <property type="match status" value="1"/>
</dbReference>
<protein>
    <recommendedName>
        <fullName evidence="11">cGMP-dependent protein kinase</fullName>
    </recommendedName>
</protein>
<evidence type="ECO:0000256" key="1">
    <source>
        <dbReference type="ARBA" id="ARBA00022527"/>
    </source>
</evidence>
<dbReference type="InterPro" id="IPR014710">
    <property type="entry name" value="RmlC-like_jellyroll"/>
</dbReference>
<dbReference type="SUPFAM" id="SSF51206">
    <property type="entry name" value="cAMP-binding domain-like"/>
    <property type="match status" value="2"/>
</dbReference>
<dbReference type="PRINTS" id="PR00103">
    <property type="entry name" value="CAMPKINASE"/>
</dbReference>
<accession>A0ABD3LXL6</accession>
<comment type="caution">
    <text evidence="9">The sequence shown here is derived from an EMBL/GenBank/DDBJ whole genome shotgun (WGS) entry which is preliminary data.</text>
</comment>
<sequence length="573" mass="62091">MFRNKLTKKSTSAAAVAGSCAAADDQEHAQQQQQQPSSSLRHRDRDRDRDGGFLDASLGGSGGGGSGGIDDSIRLNDGNATSSSSSSSAVGGGGDIMLPPSSSSRQKKKVTNNSNNNSSTNSSLRSSKSSSGQSSSAMSITTTTNPGASGNSGGNSGGGGVLPSNYRRGAIRASAFALDDKSYDPNSIHNRSPNSITPKDEASRLLIYNAIKDNILFRSSSSNNQQHSPGSNSNNNSSSSSNSNNYLAIRSTGETDEEQFHELIDAFTLRNCYPGEIVIAEGAQGDGFYVLSRGVVEVYESSEFRGRLYPGTGFGEIALLYGCPRTATVRAASSACEDETMEKGSCGSFWGGLVRGCELWFMDRRAFRAIMARHKRKRLNMKLMLLEKVKIHDKTLGEILQPHEINSIAMAAKFQEYRPGQIIVRQGDVGDAFYMVERGCVDVYIRDQYHPDGGHQQRPVVTLKAGDFFGEKALLSSDTYRKALSGHVHIPDHFSVVVANLIKKLLHTDQSKRLGRTVGGSTAVMFHRWYTNFDWDALLDYRMEAPHVPELKDPNHSSTCDDEVVEGFASNFL</sequence>
<evidence type="ECO:0000259" key="7">
    <source>
        <dbReference type="PROSITE" id="PS50042"/>
    </source>
</evidence>
<dbReference type="PROSITE" id="PS00889">
    <property type="entry name" value="CNMP_BINDING_2"/>
    <property type="match status" value="1"/>
</dbReference>
<evidence type="ECO:0000313" key="10">
    <source>
        <dbReference type="Proteomes" id="UP001530293"/>
    </source>
</evidence>
<feature type="region of interest" description="Disordered" evidence="6">
    <location>
        <begin position="1"/>
        <end position="163"/>
    </location>
</feature>
<feature type="compositionally biased region" description="Gly residues" evidence="6">
    <location>
        <begin position="150"/>
        <end position="161"/>
    </location>
</feature>
<dbReference type="PROSITE" id="PS00888">
    <property type="entry name" value="CNMP_BINDING_1"/>
    <property type="match status" value="2"/>
</dbReference>
<keyword evidence="3" id="KW-0547">Nucleotide-binding</keyword>
<keyword evidence="4" id="KW-0418">Kinase</keyword>
<dbReference type="SMART" id="SM00100">
    <property type="entry name" value="cNMP"/>
    <property type="match status" value="2"/>
</dbReference>
<keyword evidence="10" id="KW-1185">Reference proteome</keyword>
<dbReference type="EMBL" id="JALLBG020000313">
    <property type="protein sequence ID" value="KAL3756147.1"/>
    <property type="molecule type" value="Genomic_DNA"/>
</dbReference>
<feature type="domain" description="Cyclic nucleotide-binding" evidence="7">
    <location>
        <begin position="396"/>
        <end position="483"/>
    </location>
</feature>
<dbReference type="PROSITE" id="PS50042">
    <property type="entry name" value="CNMP_BINDING_3"/>
    <property type="match status" value="2"/>
</dbReference>
<feature type="compositionally biased region" description="Basic and acidic residues" evidence="6">
    <location>
        <begin position="41"/>
        <end position="52"/>
    </location>
</feature>
<feature type="compositionally biased region" description="Low complexity" evidence="6">
    <location>
        <begin position="220"/>
        <end position="245"/>
    </location>
</feature>
<dbReference type="SUPFAM" id="SSF56112">
    <property type="entry name" value="Protein kinase-like (PK-like)"/>
    <property type="match status" value="1"/>
</dbReference>
<evidence type="ECO:0000256" key="3">
    <source>
        <dbReference type="ARBA" id="ARBA00022741"/>
    </source>
</evidence>
<evidence type="ECO:0000259" key="8">
    <source>
        <dbReference type="PROSITE" id="PS51285"/>
    </source>
</evidence>
<feature type="region of interest" description="Disordered" evidence="6">
    <location>
        <begin position="220"/>
        <end position="246"/>
    </location>
</feature>
<proteinExistence type="predicted"/>
<organism evidence="9 10">
    <name type="scientific">Discostella pseudostelligera</name>
    <dbReference type="NCBI Taxonomy" id="259834"/>
    <lineage>
        <taxon>Eukaryota</taxon>
        <taxon>Sar</taxon>
        <taxon>Stramenopiles</taxon>
        <taxon>Ochrophyta</taxon>
        <taxon>Bacillariophyta</taxon>
        <taxon>Coscinodiscophyceae</taxon>
        <taxon>Thalassiosirophycidae</taxon>
        <taxon>Stephanodiscales</taxon>
        <taxon>Stephanodiscaceae</taxon>
        <taxon>Discostella</taxon>
    </lineage>
</organism>
<dbReference type="InterPro" id="IPR000961">
    <property type="entry name" value="AGC-kinase_C"/>
</dbReference>